<evidence type="ECO:0000313" key="1">
    <source>
        <dbReference type="EMBL" id="MDF9409201.1"/>
    </source>
</evidence>
<dbReference type="Gene3D" id="3.30.9.10">
    <property type="entry name" value="D-Amino Acid Oxidase, subunit A, domain 2"/>
    <property type="match status" value="1"/>
</dbReference>
<dbReference type="SUPFAM" id="SSF51905">
    <property type="entry name" value="FAD/NAD(P)-binding domain"/>
    <property type="match status" value="1"/>
</dbReference>
<sequence>MKGVKKLRVAIIGAGVSGLACAHELERHGVKPDIYEQRPRSGDLVEHVGVLLQVMNRPVKDQIEEIKESCHISIKPLNLVNKVTMYAPRASGSICGKLGYLIKRGQGVDAVENQLFSLVKTPVRYNFRADCAALARKYDYVIVASGTYDITKILGCWEDVYKTWLMGATVLGSFETDEIKMWLNTEYAKSGYAYLTPFNHESASLILVVSNANRKNIVDYWKKFWQIENFTFKISSLWDWEHVSGFVYPHQVGNILFAGNAGGFMEPVLGFALFDAIRSGVYAARSIVEGGKYEDYLARLKENIWASIKLRKVLNRFTNKDYDHLIAILTAPGIKQFVYNTNLDIIKHLAGIL</sequence>
<dbReference type="Proteomes" id="UP001154312">
    <property type="component" value="Unassembled WGS sequence"/>
</dbReference>
<comment type="caution">
    <text evidence="1">The sequence shown here is derived from an EMBL/GenBank/DDBJ whole genome shotgun (WGS) entry which is preliminary data.</text>
</comment>
<evidence type="ECO:0000313" key="2">
    <source>
        <dbReference type="Proteomes" id="UP001154312"/>
    </source>
</evidence>
<protein>
    <submittedName>
        <fullName evidence="1">NAD(P)-binding protein</fullName>
    </submittedName>
</protein>
<keyword evidence="2" id="KW-1185">Reference proteome</keyword>
<dbReference type="InterPro" id="IPR036188">
    <property type="entry name" value="FAD/NAD-bd_sf"/>
</dbReference>
<dbReference type="PRINTS" id="PR00420">
    <property type="entry name" value="RNGMNOXGNASE"/>
</dbReference>
<dbReference type="Pfam" id="PF13450">
    <property type="entry name" value="NAD_binding_8"/>
    <property type="match status" value="1"/>
</dbReference>
<dbReference type="PROSITE" id="PS51257">
    <property type="entry name" value="PROKAR_LIPOPROTEIN"/>
    <property type="match status" value="1"/>
</dbReference>
<dbReference type="Gene3D" id="3.50.50.60">
    <property type="entry name" value="FAD/NAD(P)-binding domain"/>
    <property type="match status" value="2"/>
</dbReference>
<dbReference type="EMBL" id="JAKOAV010000025">
    <property type="protein sequence ID" value="MDF9409201.1"/>
    <property type="molecule type" value="Genomic_DNA"/>
</dbReference>
<name>A0A9X4H2V6_9FIRM</name>
<dbReference type="AlphaFoldDB" id="A0A9X4H2V6"/>
<dbReference type="PANTHER" id="PTHR42685">
    <property type="entry name" value="GERANYLGERANYL DIPHOSPHATE REDUCTASE"/>
    <property type="match status" value="1"/>
</dbReference>
<proteinExistence type="predicted"/>
<reference evidence="1" key="1">
    <citation type="submission" date="2022-02" db="EMBL/GenBank/DDBJ databases">
        <authorList>
            <person name="Leng L."/>
        </authorList>
    </citation>
    <scope>NUCLEOTIDE SEQUENCE</scope>
    <source>
        <strain evidence="1">JI</strain>
    </source>
</reference>
<gene>
    <name evidence="1" type="ORF">L7E55_12680</name>
</gene>
<accession>A0A9X4H2V6</accession>
<organism evidence="1 2">
    <name type="scientific">Pelotomaculum isophthalicicum JI</name>
    <dbReference type="NCBI Taxonomy" id="947010"/>
    <lineage>
        <taxon>Bacteria</taxon>
        <taxon>Bacillati</taxon>
        <taxon>Bacillota</taxon>
        <taxon>Clostridia</taxon>
        <taxon>Eubacteriales</taxon>
        <taxon>Desulfotomaculaceae</taxon>
        <taxon>Pelotomaculum</taxon>
    </lineage>
</organism>
<dbReference type="PANTHER" id="PTHR42685:SF22">
    <property type="entry name" value="CONDITIONED MEDIUM FACTOR RECEPTOR 1"/>
    <property type="match status" value="1"/>
</dbReference>
<dbReference type="InterPro" id="IPR050407">
    <property type="entry name" value="Geranylgeranyl_reductase"/>
</dbReference>